<feature type="compositionally biased region" description="Polar residues" evidence="1">
    <location>
        <begin position="13"/>
        <end position="25"/>
    </location>
</feature>
<dbReference type="RefSeq" id="XP_062719813.1">
    <property type="nucleotide sequence ID" value="XM_062862900.1"/>
</dbReference>
<evidence type="ECO:0000256" key="1">
    <source>
        <dbReference type="SAM" id="MobiDB-lite"/>
    </source>
</evidence>
<feature type="region of interest" description="Disordered" evidence="1">
    <location>
        <begin position="133"/>
        <end position="199"/>
    </location>
</feature>
<evidence type="ECO:0000313" key="2">
    <source>
        <dbReference type="EMBL" id="KAK3304033.1"/>
    </source>
</evidence>
<evidence type="ECO:0000313" key="3">
    <source>
        <dbReference type="Proteomes" id="UP001273166"/>
    </source>
</evidence>
<feature type="region of interest" description="Disordered" evidence="1">
    <location>
        <begin position="1"/>
        <end position="41"/>
    </location>
</feature>
<proteinExistence type="predicted"/>
<reference evidence="2" key="1">
    <citation type="journal article" date="2023" name="Mol. Phylogenet. Evol.">
        <title>Genome-scale phylogeny and comparative genomics of the fungal order Sordariales.</title>
        <authorList>
            <person name="Hensen N."/>
            <person name="Bonometti L."/>
            <person name="Westerberg I."/>
            <person name="Brannstrom I.O."/>
            <person name="Guillou S."/>
            <person name="Cros-Aarteil S."/>
            <person name="Calhoun S."/>
            <person name="Haridas S."/>
            <person name="Kuo A."/>
            <person name="Mondo S."/>
            <person name="Pangilinan J."/>
            <person name="Riley R."/>
            <person name="LaButti K."/>
            <person name="Andreopoulos B."/>
            <person name="Lipzen A."/>
            <person name="Chen C."/>
            <person name="Yan M."/>
            <person name="Daum C."/>
            <person name="Ng V."/>
            <person name="Clum A."/>
            <person name="Steindorff A."/>
            <person name="Ohm R.A."/>
            <person name="Martin F."/>
            <person name="Silar P."/>
            <person name="Natvig D.O."/>
            <person name="Lalanne C."/>
            <person name="Gautier V."/>
            <person name="Ament-Velasquez S.L."/>
            <person name="Kruys A."/>
            <person name="Hutchinson M.I."/>
            <person name="Powell A.J."/>
            <person name="Barry K."/>
            <person name="Miller A.N."/>
            <person name="Grigoriev I.V."/>
            <person name="Debuchy R."/>
            <person name="Gladieux P."/>
            <person name="Hiltunen Thoren M."/>
            <person name="Johannesson H."/>
        </authorList>
    </citation>
    <scope>NUCLEOTIDE SEQUENCE</scope>
    <source>
        <strain evidence="2">CBS 333.67</strain>
    </source>
</reference>
<reference evidence="2" key="2">
    <citation type="submission" date="2023-06" db="EMBL/GenBank/DDBJ databases">
        <authorList>
            <consortium name="Lawrence Berkeley National Laboratory"/>
            <person name="Mondo S.J."/>
            <person name="Hensen N."/>
            <person name="Bonometti L."/>
            <person name="Westerberg I."/>
            <person name="Brannstrom I.O."/>
            <person name="Guillou S."/>
            <person name="Cros-Aarteil S."/>
            <person name="Calhoun S."/>
            <person name="Haridas S."/>
            <person name="Kuo A."/>
            <person name="Pangilinan J."/>
            <person name="Riley R."/>
            <person name="Labutti K."/>
            <person name="Andreopoulos B."/>
            <person name="Lipzen A."/>
            <person name="Chen C."/>
            <person name="Yanf M."/>
            <person name="Daum C."/>
            <person name="Ng V."/>
            <person name="Clum A."/>
            <person name="Steindorff A."/>
            <person name="Ohm R."/>
            <person name="Martin F."/>
            <person name="Silar P."/>
            <person name="Natvig D."/>
            <person name="Lalanne C."/>
            <person name="Gautier V."/>
            <person name="Ament-Velasquez S.L."/>
            <person name="Kruys A."/>
            <person name="Hutchinson M.I."/>
            <person name="Powell A.J."/>
            <person name="Barry K."/>
            <person name="Miller A.N."/>
            <person name="Grigoriev I.V."/>
            <person name="Debuchy R."/>
            <person name="Gladieux P."/>
            <person name="Thoren M.H."/>
            <person name="Johannesson H."/>
        </authorList>
    </citation>
    <scope>NUCLEOTIDE SEQUENCE</scope>
    <source>
        <strain evidence="2">CBS 333.67</strain>
    </source>
</reference>
<dbReference type="Proteomes" id="UP001273166">
    <property type="component" value="Unassembled WGS sequence"/>
</dbReference>
<keyword evidence="3" id="KW-1185">Reference proteome</keyword>
<organism evidence="2 3">
    <name type="scientific">Chaetomium strumarium</name>
    <dbReference type="NCBI Taxonomy" id="1170767"/>
    <lineage>
        <taxon>Eukaryota</taxon>
        <taxon>Fungi</taxon>
        <taxon>Dikarya</taxon>
        <taxon>Ascomycota</taxon>
        <taxon>Pezizomycotina</taxon>
        <taxon>Sordariomycetes</taxon>
        <taxon>Sordariomycetidae</taxon>
        <taxon>Sordariales</taxon>
        <taxon>Chaetomiaceae</taxon>
        <taxon>Chaetomium</taxon>
    </lineage>
</organism>
<dbReference type="GeneID" id="87881729"/>
<dbReference type="EMBL" id="JAUDZG010000005">
    <property type="protein sequence ID" value="KAK3304033.1"/>
    <property type="molecule type" value="Genomic_DNA"/>
</dbReference>
<accession>A0AAJ0GQ09</accession>
<gene>
    <name evidence="2" type="ORF">B0T15DRAFT_227520</name>
</gene>
<dbReference type="AlphaFoldDB" id="A0AAJ0GQ09"/>
<protein>
    <submittedName>
        <fullName evidence="2">Uncharacterized protein</fullName>
    </submittedName>
</protein>
<name>A0AAJ0GQ09_9PEZI</name>
<comment type="caution">
    <text evidence="2">The sequence shown here is derived from an EMBL/GenBank/DDBJ whole genome shotgun (WGS) entry which is preliminary data.</text>
</comment>
<feature type="compositionally biased region" description="Pro residues" evidence="1">
    <location>
        <begin position="166"/>
        <end position="177"/>
    </location>
</feature>
<sequence>MSGVPRTSAHFVRNSTNNSVKNPANPSEHGYHHGPIANPTHGWVPPSHQASRGGRLICLRYALHQATEKAALAKRPGCKRTLSIREPIGHRVLLCDSVCHYTLDLVNHFDLSRCTVTIDSHCASSKKSGASAKKPRAICRRSNADAKKSGPSAKTPTRSCGTLLSPPNPSPSPPSGPPLSTTTLRAAEVTDTGIRSRSE</sequence>